<dbReference type="Proteomes" id="UP000010121">
    <property type="component" value="Unassembled WGS sequence"/>
</dbReference>
<keyword evidence="3" id="KW-1185">Reference proteome</keyword>
<dbReference type="eggNOG" id="COG4291">
    <property type="taxonomic scope" value="Bacteria"/>
</dbReference>
<evidence type="ECO:0000313" key="3">
    <source>
        <dbReference type="Proteomes" id="UP000010121"/>
    </source>
</evidence>
<evidence type="ECO:0008006" key="4">
    <source>
        <dbReference type="Google" id="ProtNLM"/>
    </source>
</evidence>
<feature type="transmembrane region" description="Helical" evidence="1">
    <location>
        <begin position="31"/>
        <end position="50"/>
    </location>
</feature>
<gene>
    <name evidence="2" type="ORF">Rsw2DRAFT_0990</name>
</gene>
<evidence type="ECO:0000313" key="2">
    <source>
        <dbReference type="EMBL" id="EEW25919.1"/>
    </source>
</evidence>
<keyword evidence="1" id="KW-0472">Membrane</keyword>
<dbReference type="AlphaFoldDB" id="C8RYW2"/>
<feature type="transmembrane region" description="Helical" evidence="1">
    <location>
        <begin position="102"/>
        <end position="124"/>
    </location>
</feature>
<dbReference type="EMBL" id="ACYY01000005">
    <property type="protein sequence ID" value="EEW25919.1"/>
    <property type="molecule type" value="Genomic_DNA"/>
</dbReference>
<proteinExistence type="predicted"/>
<protein>
    <recommendedName>
        <fullName evidence="4">Transmembrane protein</fullName>
    </recommendedName>
</protein>
<evidence type="ECO:0000256" key="1">
    <source>
        <dbReference type="SAM" id="Phobius"/>
    </source>
</evidence>
<accession>C8RYW2</accession>
<comment type="caution">
    <text evidence="2">The sequence shown here is derived from an EMBL/GenBank/DDBJ whole genome shotgun (WGS) entry which is preliminary data.</text>
</comment>
<keyword evidence="1" id="KW-1133">Transmembrane helix</keyword>
<keyword evidence="1" id="KW-0812">Transmembrane</keyword>
<feature type="transmembrane region" description="Helical" evidence="1">
    <location>
        <begin position="70"/>
        <end position="90"/>
    </location>
</feature>
<dbReference type="STRING" id="371731.Rsw2DRAFT_0990"/>
<name>C8RYW2_9RHOB</name>
<feature type="transmembrane region" description="Helical" evidence="1">
    <location>
        <begin position="183"/>
        <end position="204"/>
    </location>
</feature>
<dbReference type="RefSeq" id="WP_008028669.1">
    <property type="nucleotide sequence ID" value="NZ_ACYY01000005.1"/>
</dbReference>
<organism evidence="2 3">
    <name type="scientific">Rhodobacter ferrooxidans</name>
    <dbReference type="NCBI Taxonomy" id="371731"/>
    <lineage>
        <taxon>Bacteria</taxon>
        <taxon>Pseudomonadati</taxon>
        <taxon>Pseudomonadota</taxon>
        <taxon>Alphaproteobacteria</taxon>
        <taxon>Rhodobacterales</taxon>
        <taxon>Rhodobacter group</taxon>
        <taxon>Rhodobacter</taxon>
    </lineage>
</organism>
<reference evidence="2 3" key="1">
    <citation type="submission" date="2009-08" db="EMBL/GenBank/DDBJ databases">
        <title>The draft genome of Rhodobacter sp. SW2.</title>
        <authorList>
            <consortium name="US DOE Joint Genome Institute (JGI-PGF)"/>
            <person name="Lucas S."/>
            <person name="Copeland A."/>
            <person name="Lapidus A."/>
            <person name="Glavina del Rio T."/>
            <person name="Tice H."/>
            <person name="Bruce D."/>
            <person name="Goodwin L."/>
            <person name="Pitluck S."/>
            <person name="Larimer F."/>
            <person name="Land M.L."/>
            <person name="Hauser L."/>
            <person name="Emerson D."/>
        </authorList>
    </citation>
    <scope>NUCLEOTIDE SEQUENCE [LARGE SCALE GENOMIC DNA]</scope>
    <source>
        <strain evidence="2 3">SW2</strain>
    </source>
</reference>
<sequence length="205" mass="21629">MRHPRFLVFLAVLALVGGAAAWGLGAVSGIVIGFDAAAAVFLATCLPLWLDDHPDRMRARAARDDGGRGLLLLVSVSALVVVVLALAQLIGGRQAQDMGSFALLVGTLLSAWLFVNLVFAFHYAHVFYDQAGGKDVGGLGFPGAEPPIFADFCYFSFVIGMTSQVSDVPVLARSLRRVVMVQGIIAFLFNLGVLALTVNVLAAVL</sequence>
<dbReference type="InterPro" id="IPR009781">
    <property type="entry name" value="DUF1345"/>
</dbReference>
<dbReference type="Pfam" id="PF07077">
    <property type="entry name" value="DUF1345"/>
    <property type="match status" value="1"/>
</dbReference>